<proteinExistence type="predicted"/>
<gene>
    <name evidence="2" type="ORF">S03H2_17537</name>
</gene>
<evidence type="ECO:0000313" key="2">
    <source>
        <dbReference type="EMBL" id="GAH32438.1"/>
    </source>
</evidence>
<protein>
    <submittedName>
        <fullName evidence="2">Uncharacterized protein</fullName>
    </submittedName>
</protein>
<keyword evidence="1" id="KW-1133">Transmembrane helix</keyword>
<evidence type="ECO:0000256" key="1">
    <source>
        <dbReference type="SAM" id="Phobius"/>
    </source>
</evidence>
<name>X1GHD6_9ZZZZ</name>
<comment type="caution">
    <text evidence="2">The sequence shown here is derived from an EMBL/GenBank/DDBJ whole genome shotgun (WGS) entry which is preliminary data.</text>
</comment>
<reference evidence="2" key="1">
    <citation type="journal article" date="2014" name="Front. Microbiol.">
        <title>High frequency of phylogenetically diverse reductive dehalogenase-homologous genes in deep subseafloor sedimentary metagenomes.</title>
        <authorList>
            <person name="Kawai M."/>
            <person name="Futagami T."/>
            <person name="Toyoda A."/>
            <person name="Takaki Y."/>
            <person name="Nishi S."/>
            <person name="Hori S."/>
            <person name="Arai W."/>
            <person name="Tsubouchi T."/>
            <person name="Morono Y."/>
            <person name="Uchiyama I."/>
            <person name="Ito T."/>
            <person name="Fujiyama A."/>
            <person name="Inagaki F."/>
            <person name="Takami H."/>
        </authorList>
    </citation>
    <scope>NUCLEOTIDE SEQUENCE</scope>
    <source>
        <strain evidence="2">Expedition CK06-06</strain>
    </source>
</reference>
<feature type="transmembrane region" description="Helical" evidence="1">
    <location>
        <begin position="192"/>
        <end position="211"/>
    </location>
</feature>
<feature type="transmembrane region" description="Helical" evidence="1">
    <location>
        <begin position="158"/>
        <end position="180"/>
    </location>
</feature>
<accession>X1GHD6</accession>
<keyword evidence="1" id="KW-0812">Transmembrane</keyword>
<keyword evidence="1" id="KW-0472">Membrane</keyword>
<feature type="non-terminal residue" evidence="2">
    <location>
        <position position="1"/>
    </location>
</feature>
<dbReference type="EMBL" id="BARU01009052">
    <property type="protein sequence ID" value="GAH32438.1"/>
    <property type="molecule type" value="Genomic_DNA"/>
</dbReference>
<organism evidence="2">
    <name type="scientific">marine sediment metagenome</name>
    <dbReference type="NCBI Taxonomy" id="412755"/>
    <lineage>
        <taxon>unclassified sequences</taxon>
        <taxon>metagenomes</taxon>
        <taxon>ecological metagenomes</taxon>
    </lineage>
</organism>
<dbReference type="AlphaFoldDB" id="X1GHD6"/>
<sequence length="235" mass="26636">PQTTTYDINMGLQYYSVMMEQSSYLFYVYLSHKELKIVDEEGKTVFETSFQIVTTKKEPPIVTLKVEGEGFSVHPLFGKVEISKDAVNPPVMIFSVLPIKKKDRTKKEKKMGERRYLHVYIEFEDNVINHSVLSIIVQPKHFRLDIGPFHLNMSKKTAAVISLLSIVIAVGSLIFTIISFDPQSTLVDNVGSFAPGLGSLIFVTIFLVTLFKEGIYPLKEKISYFLNFDNAGLIK</sequence>